<feature type="signal peptide" evidence="5">
    <location>
        <begin position="1"/>
        <end position="20"/>
    </location>
</feature>
<dbReference type="Proteomes" id="UP000253772">
    <property type="component" value="Chromosome c2"/>
</dbReference>
<dbReference type="InterPro" id="IPR033138">
    <property type="entry name" value="Cu_oxidase_CS"/>
</dbReference>
<dbReference type="PROSITE" id="PS00079">
    <property type="entry name" value="MULTICOPPER_OXIDASE1"/>
    <property type="match status" value="1"/>
</dbReference>
<accession>A0A482IYB7</accession>
<dbReference type="Gene3D" id="2.60.40.420">
    <property type="entry name" value="Cupredoxins - blue copper proteins"/>
    <property type="match status" value="1"/>
</dbReference>
<dbReference type="InterPro" id="IPR050845">
    <property type="entry name" value="Cu-binding_ET"/>
</dbReference>
<dbReference type="PANTHER" id="PTHR38439:SF3">
    <property type="entry name" value="COPPER-RESISTANT CUPROPROTEIN COPI"/>
    <property type="match status" value="1"/>
</dbReference>
<gene>
    <name evidence="7" type="ORF">DDF84_022825</name>
</gene>
<evidence type="ECO:0000256" key="1">
    <source>
        <dbReference type="ARBA" id="ARBA00004418"/>
    </source>
</evidence>
<dbReference type="RefSeq" id="WP_111734015.1">
    <property type="nucleotide sequence ID" value="NZ_CP037901.1"/>
</dbReference>
<evidence type="ECO:0000313" key="7">
    <source>
        <dbReference type="EMBL" id="QBP12553.1"/>
    </source>
</evidence>
<evidence type="ECO:0000313" key="8">
    <source>
        <dbReference type="Proteomes" id="UP000253772"/>
    </source>
</evidence>
<dbReference type="GO" id="GO:0009055">
    <property type="term" value="F:electron transfer activity"/>
    <property type="evidence" value="ECO:0007669"/>
    <property type="project" value="InterPro"/>
</dbReference>
<dbReference type="OrthoDB" id="9816061at2"/>
<keyword evidence="4" id="KW-0186">Copper</keyword>
<dbReference type="CDD" id="cd04211">
    <property type="entry name" value="Cupredoxin_like_2"/>
    <property type="match status" value="1"/>
</dbReference>
<evidence type="ECO:0000256" key="3">
    <source>
        <dbReference type="ARBA" id="ARBA00022764"/>
    </source>
</evidence>
<dbReference type="EMBL" id="CP037901">
    <property type="protein sequence ID" value="QBP12553.1"/>
    <property type="molecule type" value="Genomic_DNA"/>
</dbReference>
<dbReference type="SUPFAM" id="SSF49503">
    <property type="entry name" value="Cupredoxins"/>
    <property type="match status" value="1"/>
</dbReference>
<proteinExistence type="predicted"/>
<dbReference type="PANTHER" id="PTHR38439">
    <property type="entry name" value="AURACYANIN-B"/>
    <property type="match status" value="1"/>
</dbReference>
<reference evidence="7 8" key="1">
    <citation type="submission" date="2019-03" db="EMBL/GenBank/DDBJ databases">
        <title>Comparative insights into the high quality Complete genome sequence of highly metal resistant Cupriavidus metallidurans strain BS1 isolated from a gold-copper mine.</title>
        <authorList>
            <person name="Mazhar H.S."/>
            <person name="Rensing C."/>
        </authorList>
    </citation>
    <scope>NUCLEOTIDE SEQUENCE [LARGE SCALE GENOMIC DNA]</scope>
    <source>
        <strain evidence="7 8">BS1</strain>
    </source>
</reference>
<keyword evidence="3" id="KW-0574">Periplasm</keyword>
<organism evidence="7 8">
    <name type="scientific">Cupriavidus metallidurans</name>
    <dbReference type="NCBI Taxonomy" id="119219"/>
    <lineage>
        <taxon>Bacteria</taxon>
        <taxon>Pseudomonadati</taxon>
        <taxon>Pseudomonadota</taxon>
        <taxon>Betaproteobacteria</taxon>
        <taxon>Burkholderiales</taxon>
        <taxon>Burkholderiaceae</taxon>
        <taxon>Cupriavidus</taxon>
    </lineage>
</organism>
<feature type="chain" id="PRO_5019735705" evidence="5">
    <location>
        <begin position="21"/>
        <end position="161"/>
    </location>
</feature>
<dbReference type="Pfam" id="PF00127">
    <property type="entry name" value="Copper-bind"/>
    <property type="match status" value="1"/>
</dbReference>
<evidence type="ECO:0000256" key="4">
    <source>
        <dbReference type="ARBA" id="ARBA00023008"/>
    </source>
</evidence>
<comment type="subcellular location">
    <subcellularLocation>
        <location evidence="1">Periplasm</location>
    </subcellularLocation>
</comment>
<protein>
    <submittedName>
        <fullName evidence="7">Plastocyanin</fullName>
    </submittedName>
</protein>
<feature type="domain" description="Blue (type 1) copper" evidence="6">
    <location>
        <begin position="55"/>
        <end position="158"/>
    </location>
</feature>
<sequence length="161" mass="17583">MKRIAAFVAVFLVALPTAFAHDGTDHAKHGMTKKEQTAWGVAGDRSSVTRTVEVVMSDDMKFSPSNITVKNGETVRFLIKNSGQVLHELVLGTAPVLDEHAKMMMMNPNMAHSEPYMVHVKPGQSGELVWNFNRPGVFDFACLIAGHYQAGMKGKVVVSAQ</sequence>
<name>A0A482IYB7_9BURK</name>
<dbReference type="GO" id="GO:0005507">
    <property type="term" value="F:copper ion binding"/>
    <property type="evidence" value="ECO:0007669"/>
    <property type="project" value="InterPro"/>
</dbReference>
<evidence type="ECO:0000259" key="6">
    <source>
        <dbReference type="Pfam" id="PF00127"/>
    </source>
</evidence>
<evidence type="ECO:0000256" key="2">
    <source>
        <dbReference type="ARBA" id="ARBA00022723"/>
    </source>
</evidence>
<dbReference type="InterPro" id="IPR008972">
    <property type="entry name" value="Cupredoxin"/>
</dbReference>
<evidence type="ECO:0000256" key="5">
    <source>
        <dbReference type="SAM" id="SignalP"/>
    </source>
</evidence>
<keyword evidence="2" id="KW-0479">Metal-binding</keyword>
<dbReference type="GO" id="GO:0042597">
    <property type="term" value="C:periplasmic space"/>
    <property type="evidence" value="ECO:0007669"/>
    <property type="project" value="UniProtKB-SubCell"/>
</dbReference>
<keyword evidence="5" id="KW-0732">Signal</keyword>
<dbReference type="InterPro" id="IPR000923">
    <property type="entry name" value="BlueCu_1"/>
</dbReference>
<dbReference type="AlphaFoldDB" id="A0A482IYB7"/>